<evidence type="ECO:0000313" key="2">
    <source>
        <dbReference type="Proteomes" id="UP000799754"/>
    </source>
</evidence>
<proteinExistence type="predicted"/>
<gene>
    <name evidence="1" type="ORF">BU25DRAFT_461345</name>
</gene>
<organism evidence="1 2">
    <name type="scientific">Macroventuria anomochaeta</name>
    <dbReference type="NCBI Taxonomy" id="301207"/>
    <lineage>
        <taxon>Eukaryota</taxon>
        <taxon>Fungi</taxon>
        <taxon>Dikarya</taxon>
        <taxon>Ascomycota</taxon>
        <taxon>Pezizomycotina</taxon>
        <taxon>Dothideomycetes</taxon>
        <taxon>Pleosporomycetidae</taxon>
        <taxon>Pleosporales</taxon>
        <taxon>Pleosporineae</taxon>
        <taxon>Didymellaceae</taxon>
        <taxon>Macroventuria</taxon>
    </lineage>
</organism>
<keyword evidence="2" id="KW-1185">Reference proteome</keyword>
<protein>
    <submittedName>
        <fullName evidence="1">Uncharacterized protein</fullName>
    </submittedName>
</protein>
<name>A0ACB6RQA7_9PLEO</name>
<sequence>MSSTSNNDPSEPEYVSKLARISKEQCQQVLTVGHGGDYKETLEINAVKDKEIEALKKKRRGLEGRIRSAVDVLRK</sequence>
<dbReference type="EMBL" id="MU006732">
    <property type="protein sequence ID" value="KAF2624155.1"/>
    <property type="molecule type" value="Genomic_DNA"/>
</dbReference>
<accession>A0ACB6RQA7</accession>
<comment type="caution">
    <text evidence="1">The sequence shown here is derived from an EMBL/GenBank/DDBJ whole genome shotgun (WGS) entry which is preliminary data.</text>
</comment>
<reference evidence="1" key="1">
    <citation type="journal article" date="2020" name="Stud. Mycol.">
        <title>101 Dothideomycetes genomes: a test case for predicting lifestyles and emergence of pathogens.</title>
        <authorList>
            <person name="Haridas S."/>
            <person name="Albert R."/>
            <person name="Binder M."/>
            <person name="Bloem J."/>
            <person name="Labutti K."/>
            <person name="Salamov A."/>
            <person name="Andreopoulos B."/>
            <person name="Baker S."/>
            <person name="Barry K."/>
            <person name="Bills G."/>
            <person name="Bluhm B."/>
            <person name="Cannon C."/>
            <person name="Castanera R."/>
            <person name="Culley D."/>
            <person name="Daum C."/>
            <person name="Ezra D."/>
            <person name="Gonzalez J."/>
            <person name="Henrissat B."/>
            <person name="Kuo A."/>
            <person name="Liang C."/>
            <person name="Lipzen A."/>
            <person name="Lutzoni F."/>
            <person name="Magnuson J."/>
            <person name="Mondo S."/>
            <person name="Nolan M."/>
            <person name="Ohm R."/>
            <person name="Pangilinan J."/>
            <person name="Park H.-J."/>
            <person name="Ramirez L."/>
            <person name="Alfaro M."/>
            <person name="Sun H."/>
            <person name="Tritt A."/>
            <person name="Yoshinaga Y."/>
            <person name="Zwiers L.-H."/>
            <person name="Turgeon B."/>
            <person name="Goodwin S."/>
            <person name="Spatafora J."/>
            <person name="Crous P."/>
            <person name="Grigoriev I."/>
        </authorList>
    </citation>
    <scope>NUCLEOTIDE SEQUENCE</scope>
    <source>
        <strain evidence="1">CBS 525.71</strain>
    </source>
</reference>
<evidence type="ECO:0000313" key="1">
    <source>
        <dbReference type="EMBL" id="KAF2624155.1"/>
    </source>
</evidence>
<dbReference type="Proteomes" id="UP000799754">
    <property type="component" value="Unassembled WGS sequence"/>
</dbReference>